<evidence type="ECO:0000256" key="2">
    <source>
        <dbReference type="ARBA" id="ARBA00017823"/>
    </source>
</evidence>
<dbReference type="InterPro" id="IPR031316">
    <property type="entry name" value="FlgM_C"/>
</dbReference>
<evidence type="ECO:0000256" key="7">
    <source>
        <dbReference type="ARBA" id="ARBA00024739"/>
    </source>
</evidence>
<dbReference type="EMBL" id="SACM01000005">
    <property type="protein sequence ID" value="RVT83124.1"/>
    <property type="molecule type" value="Genomic_DNA"/>
</dbReference>
<comment type="similarity">
    <text evidence="1">Belongs to the FlgM family.</text>
</comment>
<feature type="compositionally biased region" description="Low complexity" evidence="9">
    <location>
        <begin position="28"/>
        <end position="40"/>
    </location>
</feature>
<dbReference type="AlphaFoldDB" id="A0A437LCJ2"/>
<feature type="domain" description="Anti-sigma-28 factor FlgM C-terminal" evidence="10">
    <location>
        <begin position="59"/>
        <end position="108"/>
    </location>
</feature>
<evidence type="ECO:0000256" key="6">
    <source>
        <dbReference type="ARBA" id="ARBA00023163"/>
    </source>
</evidence>
<evidence type="ECO:0000259" key="10">
    <source>
        <dbReference type="Pfam" id="PF04316"/>
    </source>
</evidence>
<dbReference type="SUPFAM" id="SSF101498">
    <property type="entry name" value="Anti-sigma factor FlgM"/>
    <property type="match status" value="1"/>
</dbReference>
<protein>
    <recommendedName>
        <fullName evidence="2">Negative regulator of flagellin synthesis</fullName>
    </recommendedName>
    <alternativeName>
        <fullName evidence="8">Anti-sigma-28 factor</fullName>
    </alternativeName>
</protein>
<keyword evidence="12" id="KW-1185">Reference proteome</keyword>
<reference evidence="11 12" key="1">
    <citation type="submission" date="2019-01" db="EMBL/GenBank/DDBJ databases">
        <authorList>
            <person name="Chen W.-M."/>
        </authorList>
    </citation>
    <scope>NUCLEOTIDE SEQUENCE [LARGE SCALE GENOMIC DNA]</scope>
    <source>
        <strain evidence="11 12">CCP-18</strain>
    </source>
</reference>
<evidence type="ECO:0000313" key="12">
    <source>
        <dbReference type="Proteomes" id="UP000288587"/>
    </source>
</evidence>
<evidence type="ECO:0000256" key="1">
    <source>
        <dbReference type="ARBA" id="ARBA00005322"/>
    </source>
</evidence>
<dbReference type="InterPro" id="IPR007412">
    <property type="entry name" value="FlgM"/>
</dbReference>
<sequence>MMEINNTPNRPVQPLASQERQNKPELSPAAGRVAIAPAAPNQTGARPEPISANPPASAQVALSNSAVQLLSGGDQEDSFDAAKVERISREIEEGQFEVNAERVADRLIANTRELLSTRNPNESR</sequence>
<accession>A0A437LCJ2</accession>
<evidence type="ECO:0000256" key="4">
    <source>
        <dbReference type="ARBA" id="ARBA00022795"/>
    </source>
</evidence>
<keyword evidence="11" id="KW-0966">Cell projection</keyword>
<dbReference type="NCBIfam" id="TIGR03824">
    <property type="entry name" value="FlgM_jcvi"/>
    <property type="match status" value="1"/>
</dbReference>
<dbReference type="GO" id="GO:0045892">
    <property type="term" value="P:negative regulation of DNA-templated transcription"/>
    <property type="evidence" value="ECO:0007669"/>
    <property type="project" value="InterPro"/>
</dbReference>
<keyword evidence="6" id="KW-0804">Transcription</keyword>
<evidence type="ECO:0000256" key="3">
    <source>
        <dbReference type="ARBA" id="ARBA00022491"/>
    </source>
</evidence>
<dbReference type="GO" id="GO:0044781">
    <property type="term" value="P:bacterial-type flagellum organization"/>
    <property type="evidence" value="ECO:0007669"/>
    <property type="project" value="UniProtKB-KW"/>
</dbReference>
<evidence type="ECO:0000256" key="9">
    <source>
        <dbReference type="SAM" id="MobiDB-lite"/>
    </source>
</evidence>
<feature type="region of interest" description="Disordered" evidence="9">
    <location>
        <begin position="1"/>
        <end position="59"/>
    </location>
</feature>
<keyword evidence="5" id="KW-0805">Transcription regulation</keyword>
<gene>
    <name evidence="11" type="primary">flgM</name>
    <name evidence="11" type="ORF">EOD73_16355</name>
</gene>
<dbReference type="RefSeq" id="WP_127684104.1">
    <property type="nucleotide sequence ID" value="NZ_SACM01000005.1"/>
</dbReference>
<evidence type="ECO:0000256" key="8">
    <source>
        <dbReference type="ARBA" id="ARBA00030117"/>
    </source>
</evidence>
<keyword evidence="4" id="KW-1005">Bacterial flagellum biogenesis</keyword>
<dbReference type="InterPro" id="IPR035890">
    <property type="entry name" value="Anti-sigma-28_factor_FlgM_sf"/>
</dbReference>
<evidence type="ECO:0000256" key="5">
    <source>
        <dbReference type="ARBA" id="ARBA00023015"/>
    </source>
</evidence>
<comment type="function">
    <text evidence="7">Responsible for the coupling of flagellin expression to flagellar assembly by preventing expression of the flagellin genes when a component of the middle class of proteins is defective. It negatively regulates flagellar genes by inhibiting the activity of FliA by directly binding to FliA.</text>
</comment>
<keyword evidence="11" id="KW-0282">Flagellum</keyword>
<keyword evidence="11" id="KW-0969">Cilium</keyword>
<dbReference type="OrthoDB" id="5298032at2"/>
<proteinExistence type="inferred from homology"/>
<dbReference type="Proteomes" id="UP000288587">
    <property type="component" value="Unassembled WGS sequence"/>
</dbReference>
<comment type="caution">
    <text evidence="11">The sequence shown here is derived from an EMBL/GenBank/DDBJ whole genome shotgun (WGS) entry which is preliminary data.</text>
</comment>
<name>A0A437LCJ2_9BURK</name>
<keyword evidence="3" id="KW-0678">Repressor</keyword>
<evidence type="ECO:0000313" key="11">
    <source>
        <dbReference type="EMBL" id="RVT83124.1"/>
    </source>
</evidence>
<feature type="compositionally biased region" description="Polar residues" evidence="9">
    <location>
        <begin position="1"/>
        <end position="19"/>
    </location>
</feature>
<dbReference type="Pfam" id="PF04316">
    <property type="entry name" value="FlgM"/>
    <property type="match status" value="1"/>
</dbReference>
<organism evidence="11 12">
    <name type="scientific">Inhella crocodyli</name>
    <dbReference type="NCBI Taxonomy" id="2499851"/>
    <lineage>
        <taxon>Bacteria</taxon>
        <taxon>Pseudomonadati</taxon>
        <taxon>Pseudomonadota</taxon>
        <taxon>Betaproteobacteria</taxon>
        <taxon>Burkholderiales</taxon>
        <taxon>Sphaerotilaceae</taxon>
        <taxon>Inhella</taxon>
    </lineage>
</organism>